<dbReference type="Proteomes" id="UP001162131">
    <property type="component" value="Unassembled WGS sequence"/>
</dbReference>
<name>A0AAU9IUI8_9CILI</name>
<keyword evidence="3" id="KW-1185">Reference proteome</keyword>
<feature type="region of interest" description="Disordered" evidence="1">
    <location>
        <begin position="75"/>
        <end position="100"/>
    </location>
</feature>
<evidence type="ECO:0008006" key="4">
    <source>
        <dbReference type="Google" id="ProtNLM"/>
    </source>
</evidence>
<organism evidence="2 3">
    <name type="scientific">Blepharisma stoltei</name>
    <dbReference type="NCBI Taxonomy" id="1481888"/>
    <lineage>
        <taxon>Eukaryota</taxon>
        <taxon>Sar</taxon>
        <taxon>Alveolata</taxon>
        <taxon>Ciliophora</taxon>
        <taxon>Postciliodesmatophora</taxon>
        <taxon>Heterotrichea</taxon>
        <taxon>Heterotrichida</taxon>
        <taxon>Blepharismidae</taxon>
        <taxon>Blepharisma</taxon>
    </lineage>
</organism>
<proteinExistence type="predicted"/>
<dbReference type="EMBL" id="CAJZBQ010000014">
    <property type="protein sequence ID" value="CAG9315809.1"/>
    <property type="molecule type" value="Genomic_DNA"/>
</dbReference>
<accession>A0AAU9IUI8</accession>
<reference evidence="2" key="1">
    <citation type="submission" date="2021-09" db="EMBL/GenBank/DDBJ databases">
        <authorList>
            <consortium name="AG Swart"/>
            <person name="Singh M."/>
            <person name="Singh A."/>
            <person name="Seah K."/>
            <person name="Emmerich C."/>
        </authorList>
    </citation>
    <scope>NUCLEOTIDE SEQUENCE</scope>
    <source>
        <strain evidence="2">ATCC30299</strain>
    </source>
</reference>
<evidence type="ECO:0000313" key="2">
    <source>
        <dbReference type="EMBL" id="CAG9315809.1"/>
    </source>
</evidence>
<comment type="caution">
    <text evidence="2">The sequence shown here is derived from an EMBL/GenBank/DDBJ whole genome shotgun (WGS) entry which is preliminary data.</text>
</comment>
<gene>
    <name evidence="2" type="ORF">BSTOLATCC_MIC14556</name>
</gene>
<evidence type="ECO:0000313" key="3">
    <source>
        <dbReference type="Proteomes" id="UP001162131"/>
    </source>
</evidence>
<feature type="compositionally biased region" description="Polar residues" evidence="1">
    <location>
        <begin position="75"/>
        <end position="98"/>
    </location>
</feature>
<protein>
    <recommendedName>
        <fullName evidence="4">UBA domain-containing protein</fullName>
    </recommendedName>
</protein>
<sequence length="143" mass="16248">MNIDQMNKELESFRYQLEDALNNGQVEQAIGIMTELRKRNVDIPISIEIPDYPVNSSPSYQDPPYQNLSQARTQQFVSPQSYNSQQHQLYSSSPSMGNAPSREEIKSYLVSFGLTPIDAQRISKQAKTIDQAIDLAQKIPKKQ</sequence>
<evidence type="ECO:0000256" key="1">
    <source>
        <dbReference type="SAM" id="MobiDB-lite"/>
    </source>
</evidence>
<dbReference type="AlphaFoldDB" id="A0AAU9IUI8"/>